<evidence type="ECO:0000313" key="1">
    <source>
        <dbReference type="EMBL" id="ENX00383.1"/>
    </source>
</evidence>
<dbReference type="EMBL" id="APRP01000022">
    <property type="protein sequence ID" value="ENX00383.1"/>
    <property type="molecule type" value="Genomic_DNA"/>
</dbReference>
<evidence type="ECO:0000313" key="2">
    <source>
        <dbReference type="Proteomes" id="UP000013248"/>
    </source>
</evidence>
<comment type="caution">
    <text evidence="1">The sequence shown here is derived from an EMBL/GenBank/DDBJ whole genome shotgun (WGS) entry which is preliminary data.</text>
</comment>
<reference evidence="1 2" key="1">
    <citation type="submission" date="2013-02" db="EMBL/GenBank/DDBJ databases">
        <title>The Genome Sequence of Acinetobacter sp. ANC 3862.</title>
        <authorList>
            <consortium name="The Broad Institute Genome Sequencing Platform"/>
            <consortium name="The Broad Institute Genome Sequencing Center for Infectious Disease"/>
            <person name="Cerqueira G."/>
            <person name="Feldgarden M."/>
            <person name="Courvalin P."/>
            <person name="Perichon B."/>
            <person name="Grillot-Courvalin C."/>
            <person name="Clermont D."/>
            <person name="Rocha E."/>
            <person name="Yoon E.-J."/>
            <person name="Nemec A."/>
            <person name="Walker B."/>
            <person name="Young S.K."/>
            <person name="Zeng Q."/>
            <person name="Gargeya S."/>
            <person name="Fitzgerald M."/>
            <person name="Haas B."/>
            <person name="Abouelleil A."/>
            <person name="Alvarado L."/>
            <person name="Arachchi H.M."/>
            <person name="Berlin A.M."/>
            <person name="Chapman S.B."/>
            <person name="Dewar J."/>
            <person name="Goldberg J."/>
            <person name="Griggs A."/>
            <person name="Gujja S."/>
            <person name="Hansen M."/>
            <person name="Howarth C."/>
            <person name="Imamovic A."/>
            <person name="Larimer J."/>
            <person name="McCowan C."/>
            <person name="Murphy C."/>
            <person name="Neiman D."/>
            <person name="Pearson M."/>
            <person name="Priest M."/>
            <person name="Roberts A."/>
            <person name="Saif S."/>
            <person name="Shea T."/>
            <person name="Sisk P."/>
            <person name="Sykes S."/>
            <person name="Wortman J."/>
            <person name="Nusbaum C."/>
            <person name="Birren B."/>
        </authorList>
    </citation>
    <scope>NUCLEOTIDE SEQUENCE [LARGE SCALE GENOMIC DNA]</scope>
    <source>
        <strain evidence="1 2">ANC 3862</strain>
    </source>
</reference>
<dbReference type="PATRIC" id="fig|1217705.3.peg.1996"/>
<dbReference type="STRING" id="1217705.F900_02053"/>
<dbReference type="RefSeq" id="WP_005217246.1">
    <property type="nucleotide sequence ID" value="NZ_KB850089.1"/>
</dbReference>
<dbReference type="AlphaFoldDB" id="N9LVL2"/>
<protein>
    <recommendedName>
        <fullName evidence="3">Inovirus Gp2 family protein</fullName>
    </recommendedName>
</protein>
<dbReference type="eggNOG" id="ENOG5033357">
    <property type="taxonomic scope" value="Bacteria"/>
</dbReference>
<evidence type="ECO:0008006" key="3">
    <source>
        <dbReference type="Google" id="ProtNLM"/>
    </source>
</evidence>
<gene>
    <name evidence="1" type="ORF">F900_02053</name>
</gene>
<sequence>MNEAQTLIDLEKFMSLVCKRDYHWKDFASDYEQWLDDARTIYDEELEYSPLLQAYFDLIPERMDWYDQEVFENRRAFSDFQKNLKIRQQSFLNDFTIKVEDNLDQLFTYFDQLVAKHCKLLLVRVDLYYLFERSPSIWQFDRDVKKLINRIQNRDTIFKDQVGYVYRLEQGGKSKGYHCHLLVIYNGSDCCRDSYYGQEIGKLWQDEITRGRGYFHNGNHRSHKKYYESFDLLGIGRIDRKITKHIENAHTAIRYLAKPKKTHQYLRVRLYKMREFSKAVFKPSIRSQSKR</sequence>
<dbReference type="Proteomes" id="UP000013248">
    <property type="component" value="Unassembled WGS sequence"/>
</dbReference>
<name>N9LVL2_9GAMM</name>
<organism evidence="1 2">
    <name type="scientific">Acinetobacter modestus</name>
    <dbReference type="NCBI Taxonomy" id="1776740"/>
    <lineage>
        <taxon>Bacteria</taxon>
        <taxon>Pseudomonadati</taxon>
        <taxon>Pseudomonadota</taxon>
        <taxon>Gammaproteobacteria</taxon>
        <taxon>Moraxellales</taxon>
        <taxon>Moraxellaceae</taxon>
        <taxon>Acinetobacter</taxon>
    </lineage>
</organism>
<accession>N9LVL2</accession>
<dbReference type="HOGENOM" id="CLU_053856_1_1_6"/>
<proteinExistence type="predicted"/>